<evidence type="ECO:0000313" key="2">
    <source>
        <dbReference type="EMBL" id="MFC5420171.1"/>
    </source>
</evidence>
<proteinExistence type="predicted"/>
<dbReference type="PROSITE" id="PS50994">
    <property type="entry name" value="INTEGRASE"/>
    <property type="match status" value="1"/>
</dbReference>
<name>A0ABW0ISQ5_9HYPH</name>
<dbReference type="PANTHER" id="PTHR35004:SF6">
    <property type="entry name" value="TRANSPOSASE"/>
    <property type="match status" value="1"/>
</dbReference>
<dbReference type="InterPro" id="IPR001584">
    <property type="entry name" value="Integrase_cat-core"/>
</dbReference>
<dbReference type="InterPro" id="IPR015378">
    <property type="entry name" value="Transposase-like_Mu_C"/>
</dbReference>
<dbReference type="Gene3D" id="3.30.420.10">
    <property type="entry name" value="Ribonuclease H-like superfamily/Ribonuclease H"/>
    <property type="match status" value="1"/>
</dbReference>
<gene>
    <name evidence="2" type="ORF">ACFPOB_11440</name>
</gene>
<reference evidence="3" key="1">
    <citation type="journal article" date="2019" name="Int. J. Syst. Evol. Microbiol.">
        <title>The Global Catalogue of Microorganisms (GCM) 10K type strain sequencing project: providing services to taxonomists for standard genome sequencing and annotation.</title>
        <authorList>
            <consortium name="The Broad Institute Genomics Platform"/>
            <consortium name="The Broad Institute Genome Sequencing Center for Infectious Disease"/>
            <person name="Wu L."/>
            <person name="Ma J."/>
        </authorList>
    </citation>
    <scope>NUCLEOTIDE SEQUENCE [LARGE SCALE GENOMIC DNA]</scope>
    <source>
        <strain evidence="3">NCAIM B.01391</strain>
    </source>
</reference>
<dbReference type="RefSeq" id="WP_377798390.1">
    <property type="nucleotide sequence ID" value="NZ_JBHSLW010000013.1"/>
</dbReference>
<sequence length="652" mass="72657">MTLAQRTISLDIDSIVSCRGRDWRVTHIPASDHVLAEDLETGSRDRLTIQEILDGASPSPDVPQTEVVERPDLSDFTEEQWTEATRRHKIIESLVDKEDLSRSDVAAMAKRSGASTSTLYRWLGDYRTTRQISALIPARRGPKKGTKRLDQNAELVIRTVIEDTFLTKQRRKASTAIVEIRKRCRSAGITPPPESTIRRRFAEIPAAAMLRRRGHNEEAANRFRPIIGHFPGADQPLAVVQMDHTKLDVIVVDDTTRRPLGRPYITVALDVYSRMVLGFYVSMEAAGAMAAGLCLTMAILPKDRFLDAVGVSGKWPAYGLMRSVHLDNAKEFRGNVLKRAFDEYAIDLKLRPAKTPHFGGHIERFMGRLANLMHTLPGTTFSSPSKRKGYDAEKEATLTLGEVERFITEFIVNVYHRDFHDGVQMTPIDRWTSAIAGDDLTPGIGLPKIPTDARKLAIDFLPFEERTIQKYGLVIEGIHYYHEVLSPLIGSQDPVTGKPRKYVVRYDPRDMSQVYLSDPDTASTHPIPYRDTSRPKASLWSIRQATVEARRRGLATVDEDAIFAALDRQDALVAEAAAATKDVRKTFQRRVTTNGPAIAKTAKQAPTSHPARPIHPAPAPVLKDDLASLFATPAVPFDDIAVSKPRNEGADE</sequence>
<comment type="caution">
    <text evidence="2">The sequence shown here is derived from an EMBL/GenBank/DDBJ whole genome shotgun (WGS) entry which is preliminary data.</text>
</comment>
<evidence type="ECO:0000313" key="3">
    <source>
        <dbReference type="Proteomes" id="UP001596053"/>
    </source>
</evidence>
<accession>A0ABW0ISQ5</accession>
<protein>
    <submittedName>
        <fullName evidence="2">Mu transposase C-terminal domain-containing protein</fullName>
    </submittedName>
</protein>
<dbReference type="EMBL" id="JBHSLW010000013">
    <property type="protein sequence ID" value="MFC5420171.1"/>
    <property type="molecule type" value="Genomic_DNA"/>
</dbReference>
<dbReference type="SUPFAM" id="SSF53098">
    <property type="entry name" value="Ribonuclease H-like"/>
    <property type="match status" value="1"/>
</dbReference>
<dbReference type="InterPro" id="IPR012337">
    <property type="entry name" value="RNaseH-like_sf"/>
</dbReference>
<dbReference type="InterPro" id="IPR036397">
    <property type="entry name" value="RNaseH_sf"/>
</dbReference>
<dbReference type="PANTHER" id="PTHR35004">
    <property type="entry name" value="TRANSPOSASE RV3428C-RELATED"/>
    <property type="match status" value="1"/>
</dbReference>
<evidence type="ECO:0000259" key="1">
    <source>
        <dbReference type="PROSITE" id="PS50994"/>
    </source>
</evidence>
<keyword evidence="3" id="KW-1185">Reference proteome</keyword>
<dbReference type="Proteomes" id="UP001596053">
    <property type="component" value="Unassembled WGS sequence"/>
</dbReference>
<organism evidence="2 3">
    <name type="scientific">Bosea eneae</name>
    <dbReference type="NCBI Taxonomy" id="151454"/>
    <lineage>
        <taxon>Bacteria</taxon>
        <taxon>Pseudomonadati</taxon>
        <taxon>Pseudomonadota</taxon>
        <taxon>Alphaproteobacteria</taxon>
        <taxon>Hyphomicrobiales</taxon>
        <taxon>Boseaceae</taxon>
        <taxon>Bosea</taxon>
    </lineage>
</organism>
<feature type="domain" description="Integrase catalytic" evidence="1">
    <location>
        <begin position="232"/>
        <end position="435"/>
    </location>
</feature>
<dbReference type="Pfam" id="PF09299">
    <property type="entry name" value="Mu-transpos_C"/>
    <property type="match status" value="1"/>
</dbReference>